<dbReference type="AlphaFoldDB" id="A0A3A8Q6M9"/>
<feature type="region of interest" description="Disordered" evidence="1">
    <location>
        <begin position="97"/>
        <end position="120"/>
    </location>
</feature>
<organism evidence="3 4">
    <name type="scientific">Corallococcus aberystwythensis</name>
    <dbReference type="NCBI Taxonomy" id="2316722"/>
    <lineage>
        <taxon>Bacteria</taxon>
        <taxon>Pseudomonadati</taxon>
        <taxon>Myxococcota</taxon>
        <taxon>Myxococcia</taxon>
        <taxon>Myxococcales</taxon>
        <taxon>Cystobacterineae</taxon>
        <taxon>Myxococcaceae</taxon>
        <taxon>Corallococcus</taxon>
    </lineage>
</organism>
<evidence type="ECO:0000313" key="4">
    <source>
        <dbReference type="Proteomes" id="UP000267003"/>
    </source>
</evidence>
<sequence length="174" mass="19438">MTYFITTFDFALRRAPREPRLIRPPLPRHPGDTMSLTTLLCMLAVFTGAPALFLAVLSRYRRMTVQLEERGLRAQGTVVRVNEGRGKPSTVHYAFRPPEGPELSGKFDEATSEASKRNPGSPVEVLYLEEAPEHHMAVGMGFTRGLYLMVAVPLVFFAIFGVLSVLHAYFSQPK</sequence>
<reference evidence="4" key="1">
    <citation type="submission" date="2018-09" db="EMBL/GenBank/DDBJ databases">
        <authorList>
            <person name="Livingstone P.G."/>
            <person name="Whitworth D.E."/>
        </authorList>
    </citation>
    <scope>NUCLEOTIDE SEQUENCE [LARGE SCALE GENOMIC DNA]</scope>
    <source>
        <strain evidence="4">AB050A</strain>
    </source>
</reference>
<feature type="transmembrane region" description="Helical" evidence="2">
    <location>
        <begin position="146"/>
        <end position="170"/>
    </location>
</feature>
<evidence type="ECO:0000313" key="3">
    <source>
        <dbReference type="EMBL" id="RKH63161.1"/>
    </source>
</evidence>
<keyword evidence="2" id="KW-1133">Transmembrane helix</keyword>
<evidence type="ECO:0000256" key="1">
    <source>
        <dbReference type="SAM" id="MobiDB-lite"/>
    </source>
</evidence>
<evidence type="ECO:0000256" key="2">
    <source>
        <dbReference type="SAM" id="Phobius"/>
    </source>
</evidence>
<comment type="caution">
    <text evidence="3">The sequence shown here is derived from an EMBL/GenBank/DDBJ whole genome shotgun (WGS) entry which is preliminary data.</text>
</comment>
<keyword evidence="2" id="KW-0812">Transmembrane</keyword>
<name>A0A3A8Q6M9_9BACT</name>
<accession>A0A3A8Q6M9</accession>
<protein>
    <submittedName>
        <fullName evidence="3">DUF3592 domain-containing protein</fullName>
    </submittedName>
</protein>
<gene>
    <name evidence="3" type="ORF">D7W81_20805</name>
</gene>
<keyword evidence="2" id="KW-0472">Membrane</keyword>
<feature type="transmembrane region" description="Helical" evidence="2">
    <location>
        <begin position="34"/>
        <end position="57"/>
    </location>
</feature>
<dbReference type="Proteomes" id="UP000267003">
    <property type="component" value="Unassembled WGS sequence"/>
</dbReference>
<dbReference type="EMBL" id="RAWK01000122">
    <property type="protein sequence ID" value="RKH63161.1"/>
    <property type="molecule type" value="Genomic_DNA"/>
</dbReference>
<keyword evidence="4" id="KW-1185">Reference proteome</keyword>
<proteinExistence type="predicted"/>